<dbReference type="InterPro" id="IPR047141">
    <property type="entry name" value="Stealth"/>
</dbReference>
<protein>
    <recommendedName>
        <fullName evidence="8">Capsular biosynthesis protein</fullName>
    </recommendedName>
</protein>
<keyword evidence="3" id="KW-0270">Exopolysaccharide synthesis</keyword>
<dbReference type="InterPro" id="IPR021520">
    <property type="entry name" value="Stealth_CR2"/>
</dbReference>
<keyword evidence="2" id="KW-0808">Transferase</keyword>
<dbReference type="Pfam" id="PF17101">
    <property type="entry name" value="Stealth_CR1"/>
    <property type="match status" value="1"/>
</dbReference>
<dbReference type="PANTHER" id="PTHR24045">
    <property type="match status" value="1"/>
</dbReference>
<sequence>MRLNNRYPVKFMGESFERLDSVINPQIDAVIAWVDGSDPKHFAKMQEHLDGRMLGKATRYANNGEIYYCIASILKFAPFIRRIWIVSDNQKPQFIDEFAKAGLCEQDFIQIIDHTVLFAGFEEVLPTFNARTIEAMFWRIPELSEHYIYLNDDFFMNRSLTPDFFFRNGMPVIFGKWAPPQRWRLKTFFRNALRVQKAVQPNKRPTYRLAHELGARIAGFTKKFLLVDHLPHPMRKSTQQAYYQSQPEILYKQIKFRTRNIEQYSPVALINHLEIAARNAYIHKPVDIAYVTPHALLFIYRFAQQVRSHHRVFGCIQSLDGFSGPAVRLIRKVMRQKLGQFLPETITFND</sequence>
<dbReference type="PANTHER" id="PTHR24045:SF0">
    <property type="entry name" value="N-ACETYLGLUCOSAMINE-1-PHOSPHOTRANSFERASE SUBUNITS ALPHA_BETA"/>
    <property type="match status" value="1"/>
</dbReference>
<evidence type="ECO:0000313" key="7">
    <source>
        <dbReference type="Proteomes" id="UP001237780"/>
    </source>
</evidence>
<evidence type="ECO:0000259" key="4">
    <source>
        <dbReference type="Pfam" id="PF11380"/>
    </source>
</evidence>
<evidence type="ECO:0000313" key="6">
    <source>
        <dbReference type="EMBL" id="MDQ0999359.1"/>
    </source>
</evidence>
<keyword evidence="7" id="KW-1185">Reference proteome</keyword>
<accession>A0ABU0SF17</accession>
<evidence type="ECO:0000256" key="1">
    <source>
        <dbReference type="ARBA" id="ARBA00007583"/>
    </source>
</evidence>
<dbReference type="Pfam" id="PF11380">
    <property type="entry name" value="Stealth_CR2"/>
    <property type="match status" value="1"/>
</dbReference>
<evidence type="ECO:0008006" key="8">
    <source>
        <dbReference type="Google" id="ProtNLM"/>
    </source>
</evidence>
<evidence type="ECO:0000259" key="5">
    <source>
        <dbReference type="Pfam" id="PF17101"/>
    </source>
</evidence>
<organism evidence="6 7">
    <name type="scientific">Phyllobacterium ifriqiyense</name>
    <dbReference type="NCBI Taxonomy" id="314238"/>
    <lineage>
        <taxon>Bacteria</taxon>
        <taxon>Pseudomonadati</taxon>
        <taxon>Pseudomonadota</taxon>
        <taxon>Alphaproteobacteria</taxon>
        <taxon>Hyphomicrobiales</taxon>
        <taxon>Phyllobacteriaceae</taxon>
        <taxon>Phyllobacterium</taxon>
    </lineage>
</organism>
<dbReference type="EMBL" id="JAUSZT010000003">
    <property type="protein sequence ID" value="MDQ0999359.1"/>
    <property type="molecule type" value="Genomic_DNA"/>
</dbReference>
<evidence type="ECO:0000256" key="2">
    <source>
        <dbReference type="ARBA" id="ARBA00022679"/>
    </source>
</evidence>
<feature type="domain" description="Stealth protein CR1 conserved region 1" evidence="5">
    <location>
        <begin position="26"/>
        <end position="46"/>
    </location>
</feature>
<comment type="caution">
    <text evidence="6">The sequence shown here is derived from an EMBL/GenBank/DDBJ whole genome shotgun (WGS) entry which is preliminary data.</text>
</comment>
<evidence type="ECO:0000256" key="3">
    <source>
        <dbReference type="ARBA" id="ARBA00023169"/>
    </source>
</evidence>
<dbReference type="Proteomes" id="UP001237780">
    <property type="component" value="Unassembled WGS sequence"/>
</dbReference>
<dbReference type="InterPro" id="IPR031358">
    <property type="entry name" value="Stealth_CR1"/>
</dbReference>
<name>A0ABU0SF17_9HYPH</name>
<gene>
    <name evidence="6" type="ORF">QFZ34_004541</name>
</gene>
<reference evidence="6 7" key="1">
    <citation type="submission" date="2023-07" db="EMBL/GenBank/DDBJ databases">
        <title>Comparative genomics of wheat-associated soil bacteria to identify genetic determinants of phenazine resistance.</title>
        <authorList>
            <person name="Mouncey N."/>
        </authorList>
    </citation>
    <scope>NUCLEOTIDE SEQUENCE [LARGE SCALE GENOMIC DNA]</scope>
    <source>
        <strain evidence="6 7">W4I11</strain>
    </source>
</reference>
<comment type="similarity">
    <text evidence="1">Belongs to the stealth family.</text>
</comment>
<feature type="domain" description="Stealth protein CR2 conserved region 2" evidence="4">
    <location>
        <begin position="59"/>
        <end position="168"/>
    </location>
</feature>
<dbReference type="RefSeq" id="WP_115052811.1">
    <property type="nucleotide sequence ID" value="NZ_JAUSZT010000003.1"/>
</dbReference>
<proteinExistence type="inferred from homology"/>